<dbReference type="EMBL" id="BOOR01000025">
    <property type="protein sequence ID" value="GII55277.1"/>
    <property type="molecule type" value="Genomic_DNA"/>
</dbReference>
<name>A0A8J3V0Y9_9ACTN</name>
<proteinExistence type="predicted"/>
<dbReference type="Proteomes" id="UP000605992">
    <property type="component" value="Unassembled WGS sequence"/>
</dbReference>
<organism evidence="1 2">
    <name type="scientific">Planotetraspora thailandica</name>
    <dbReference type="NCBI Taxonomy" id="487172"/>
    <lineage>
        <taxon>Bacteria</taxon>
        <taxon>Bacillati</taxon>
        <taxon>Actinomycetota</taxon>
        <taxon>Actinomycetes</taxon>
        <taxon>Streptosporangiales</taxon>
        <taxon>Streptosporangiaceae</taxon>
        <taxon>Planotetraspora</taxon>
    </lineage>
</organism>
<accession>A0A8J3V0Y9</accession>
<evidence type="ECO:0000313" key="2">
    <source>
        <dbReference type="Proteomes" id="UP000605992"/>
    </source>
</evidence>
<reference evidence="1" key="1">
    <citation type="submission" date="2021-01" db="EMBL/GenBank/DDBJ databases">
        <title>Whole genome shotgun sequence of Planotetraspora thailandica NBRC 104271.</title>
        <authorList>
            <person name="Komaki H."/>
            <person name="Tamura T."/>
        </authorList>
    </citation>
    <scope>NUCLEOTIDE SEQUENCE</scope>
    <source>
        <strain evidence="1">NBRC 104271</strain>
    </source>
</reference>
<keyword evidence="2" id="KW-1185">Reference proteome</keyword>
<evidence type="ECO:0000313" key="1">
    <source>
        <dbReference type="EMBL" id="GII55277.1"/>
    </source>
</evidence>
<gene>
    <name evidence="1" type="ORF">Pth03_36660</name>
</gene>
<comment type="caution">
    <text evidence="1">The sequence shown here is derived from an EMBL/GenBank/DDBJ whole genome shotgun (WGS) entry which is preliminary data.</text>
</comment>
<dbReference type="AlphaFoldDB" id="A0A8J3V0Y9"/>
<protein>
    <submittedName>
        <fullName evidence="1">Uncharacterized protein</fullName>
    </submittedName>
</protein>
<sequence>MSVAPAMICVMGLSIFVGILTDLDDDETIADYRADFAEVTRALEAAGFPQWNEPDVDPAETFDSQMYGYDGLHYLRRLAVHVAASGMLPPPGDEDAIDDSLLEEVYRGRPSHAVTVSGTVTVAGAPNGSFDHLVHHGDSEGFYVPVDFPPVIVDERVTGSFIGSSHRLLDECLRLARLLELPDGLDPWSDEVQDAIEGRVTSPSATWQRYGVESFSCLTLIEAARTSIKTGAAIAFG</sequence>